<proteinExistence type="predicted"/>
<feature type="compositionally biased region" description="Polar residues" evidence="1">
    <location>
        <begin position="206"/>
        <end position="220"/>
    </location>
</feature>
<reference evidence="2" key="1">
    <citation type="journal article" date="2021" name="J Fungi (Basel)">
        <title>Genomic and Metabolomic Analyses of the Marine Fungus Emericellopsis cladophorae: Insights into Saltwater Adaptability Mechanisms and Its Biosynthetic Potential.</title>
        <authorList>
            <person name="Goncalves M.F.M."/>
            <person name="Hilario S."/>
            <person name="Van de Peer Y."/>
            <person name="Esteves A.C."/>
            <person name="Alves A."/>
        </authorList>
    </citation>
    <scope>NUCLEOTIDE SEQUENCE</scope>
    <source>
        <strain evidence="2">MUM 19.33</strain>
    </source>
</reference>
<dbReference type="RefSeq" id="XP_051364274.1">
    <property type="nucleotide sequence ID" value="XM_051504364.1"/>
</dbReference>
<dbReference type="EMBL" id="JAGIXG020000008">
    <property type="protein sequence ID" value="KAI6783418.1"/>
    <property type="molecule type" value="Genomic_DNA"/>
</dbReference>
<evidence type="ECO:0000313" key="3">
    <source>
        <dbReference type="Proteomes" id="UP001055219"/>
    </source>
</evidence>
<gene>
    <name evidence="2" type="ORF">J7T54_004445</name>
</gene>
<evidence type="ECO:0000313" key="2">
    <source>
        <dbReference type="EMBL" id="KAI6783418.1"/>
    </source>
</evidence>
<name>A0A9P9Y4E5_9HYPO</name>
<sequence>MNGFFPDYDSHIGRLTVGVHRLDRKNVSSAFFPLRPAFGTDGTKVIVWATISPSLSANRLSWSVLPDDRLGIPALRARIQELLMSRTKSETPKRALLGKIASRMQGLLMSRTKSEIPRSSSAIQTRSIRTLTYNRAEQPSSVPFPDADEDAKMQWKRLNMKPALLIREELDLKNRAGFSSHASTPAACLSLTHSKRPDPTVKFKIQTRSIRTSRQNRANFSSQDDQLSRSDSSSKYSSYSTYFSTHGGHANESDGTTPFGFAGVPNLQSPTFSVFDEAALDTNTFMTTQPNGVPNLQSPTFSAFNEAAFGMNTFMTADGQSACPNSLDEWHDRIHHQV</sequence>
<dbReference type="Proteomes" id="UP001055219">
    <property type="component" value="Unassembled WGS sequence"/>
</dbReference>
<dbReference type="GeneID" id="75830933"/>
<dbReference type="AlphaFoldDB" id="A0A9P9Y4E5"/>
<comment type="caution">
    <text evidence="2">The sequence shown here is derived from an EMBL/GenBank/DDBJ whole genome shotgun (WGS) entry which is preliminary data.</text>
</comment>
<evidence type="ECO:0000256" key="1">
    <source>
        <dbReference type="SAM" id="MobiDB-lite"/>
    </source>
</evidence>
<organism evidence="2 3">
    <name type="scientific">Emericellopsis cladophorae</name>
    <dbReference type="NCBI Taxonomy" id="2686198"/>
    <lineage>
        <taxon>Eukaryota</taxon>
        <taxon>Fungi</taxon>
        <taxon>Dikarya</taxon>
        <taxon>Ascomycota</taxon>
        <taxon>Pezizomycotina</taxon>
        <taxon>Sordariomycetes</taxon>
        <taxon>Hypocreomycetidae</taxon>
        <taxon>Hypocreales</taxon>
        <taxon>Bionectriaceae</taxon>
        <taxon>Emericellopsis</taxon>
    </lineage>
</organism>
<accession>A0A9P9Y4E5</accession>
<feature type="compositionally biased region" description="Low complexity" evidence="1">
    <location>
        <begin position="221"/>
        <end position="236"/>
    </location>
</feature>
<protein>
    <submittedName>
        <fullName evidence="2">Interferon-induced GTP-binding Mx</fullName>
    </submittedName>
</protein>
<dbReference type="OrthoDB" id="2129362at2759"/>
<reference evidence="2" key="2">
    <citation type="submission" date="2022-07" db="EMBL/GenBank/DDBJ databases">
        <authorList>
            <person name="Goncalves M.F.M."/>
            <person name="Hilario S."/>
            <person name="Van De Peer Y."/>
            <person name="Esteves A.C."/>
            <person name="Alves A."/>
        </authorList>
    </citation>
    <scope>NUCLEOTIDE SEQUENCE</scope>
    <source>
        <strain evidence="2">MUM 19.33</strain>
    </source>
</reference>
<keyword evidence="3" id="KW-1185">Reference proteome</keyword>
<feature type="region of interest" description="Disordered" evidence="1">
    <location>
        <begin position="206"/>
        <end position="236"/>
    </location>
</feature>